<reference evidence="2" key="2">
    <citation type="submission" date="2015-01" db="EMBL/GenBank/DDBJ databases">
        <title>Evolutionary Origins and Diversification of the Mycorrhizal Mutualists.</title>
        <authorList>
            <consortium name="DOE Joint Genome Institute"/>
            <consortium name="Mycorrhizal Genomics Consortium"/>
            <person name="Kohler A."/>
            <person name="Kuo A."/>
            <person name="Nagy L.G."/>
            <person name="Floudas D."/>
            <person name="Copeland A."/>
            <person name="Barry K.W."/>
            <person name="Cichocki N."/>
            <person name="Veneault-Fourrey C."/>
            <person name="LaButti K."/>
            <person name="Lindquist E.A."/>
            <person name="Lipzen A."/>
            <person name="Lundell T."/>
            <person name="Morin E."/>
            <person name="Murat C."/>
            <person name="Riley R."/>
            <person name="Ohm R."/>
            <person name="Sun H."/>
            <person name="Tunlid A."/>
            <person name="Henrissat B."/>
            <person name="Grigoriev I.V."/>
            <person name="Hibbett D.S."/>
            <person name="Martin F."/>
        </authorList>
    </citation>
    <scope>NUCLEOTIDE SEQUENCE [LARGE SCALE GENOMIC DNA]</scope>
    <source>
        <strain evidence="2">Marx 270</strain>
    </source>
</reference>
<dbReference type="EMBL" id="KN832103">
    <property type="protein sequence ID" value="KIN94314.1"/>
    <property type="molecule type" value="Genomic_DNA"/>
</dbReference>
<sequence>MFATEQLSLLVGRKKSRFGFSSQTVSESIPISSADILSASQRQSIMRNSTSEILARIWKKGYKVSTNLGILSITFRVLFPAKLALHTLPSHMLLDDPGSTNSEGLRPKTEEVIEQCPRFRILVIGKSGVGKTSLINRVFGVDASTINRGRQDADVENELTSPQNDRFVCHTFAPGGDNNYDDVASFIEEKECVTDIKGQLHAVWLCFQIPILTHGEQLLDDAAKAFLKTSKEVLWNTPTIVVFTKHDRLVSFMRQKMPNNPEAGQRYLQEHCIQPIQGFTGDRNIAHVAVSSKPKDEQGLKDLINLTQDMVSMSFTSPGNTVSAVSLALADAQRILPSSKVQLSIEVGKQKYWSALSTSANIPGHTMEDCLRVIHTDTVAVWNFYDPCQYLNSEGFRKVMMNMVKGVDAPAESNSPHPTDTDSSTGGVPLIALAPVVLPLNAFLHVDKWVFETYQRLQDVHIKFMTYIVNLTHVLEILFSLTVGMRAKKLTRTAITLAYKAYLASEWMTHAHIEMKFFQRSRPGRDVIFEKLTSMMMLSNNREAQISRALEKIPPVELEKDEEWVEWVDQEVS</sequence>
<dbReference type="Gene3D" id="3.40.50.300">
    <property type="entry name" value="P-loop containing nucleotide triphosphate hydrolases"/>
    <property type="match status" value="1"/>
</dbReference>
<dbReference type="AlphaFoldDB" id="A0A0C3MZL6"/>
<dbReference type="OrthoDB" id="391988at2759"/>
<evidence type="ECO:0000313" key="1">
    <source>
        <dbReference type="EMBL" id="KIN94314.1"/>
    </source>
</evidence>
<accession>A0A0C3MZL6</accession>
<dbReference type="InParanoid" id="A0A0C3MZL6"/>
<protein>
    <recommendedName>
        <fullName evidence="3">G domain-containing protein</fullName>
    </recommendedName>
</protein>
<proteinExistence type="predicted"/>
<dbReference type="HOGENOM" id="CLU_023805_2_1_1"/>
<dbReference type="Proteomes" id="UP000054217">
    <property type="component" value="Unassembled WGS sequence"/>
</dbReference>
<reference evidence="1 2" key="1">
    <citation type="submission" date="2014-04" db="EMBL/GenBank/DDBJ databases">
        <authorList>
            <consortium name="DOE Joint Genome Institute"/>
            <person name="Kuo A."/>
            <person name="Kohler A."/>
            <person name="Costa M.D."/>
            <person name="Nagy L.G."/>
            <person name="Floudas D."/>
            <person name="Copeland A."/>
            <person name="Barry K.W."/>
            <person name="Cichocki N."/>
            <person name="Veneault-Fourrey C."/>
            <person name="LaButti K."/>
            <person name="Lindquist E.A."/>
            <person name="Lipzen A."/>
            <person name="Lundell T."/>
            <person name="Morin E."/>
            <person name="Murat C."/>
            <person name="Sun H."/>
            <person name="Tunlid A."/>
            <person name="Henrissat B."/>
            <person name="Grigoriev I.V."/>
            <person name="Hibbett D.S."/>
            <person name="Martin F."/>
            <person name="Nordberg H.P."/>
            <person name="Cantor M.N."/>
            <person name="Hua S.X."/>
        </authorList>
    </citation>
    <scope>NUCLEOTIDE SEQUENCE [LARGE SCALE GENOMIC DNA]</scope>
    <source>
        <strain evidence="1 2">Marx 270</strain>
    </source>
</reference>
<dbReference type="SUPFAM" id="SSF52540">
    <property type="entry name" value="P-loop containing nucleoside triphosphate hydrolases"/>
    <property type="match status" value="1"/>
</dbReference>
<gene>
    <name evidence="1" type="ORF">M404DRAFT_1008441</name>
</gene>
<name>A0A0C3MZL6_PISTI</name>
<evidence type="ECO:0008006" key="3">
    <source>
        <dbReference type="Google" id="ProtNLM"/>
    </source>
</evidence>
<dbReference type="InterPro" id="IPR027417">
    <property type="entry name" value="P-loop_NTPase"/>
</dbReference>
<keyword evidence="2" id="KW-1185">Reference proteome</keyword>
<organism evidence="1 2">
    <name type="scientific">Pisolithus tinctorius Marx 270</name>
    <dbReference type="NCBI Taxonomy" id="870435"/>
    <lineage>
        <taxon>Eukaryota</taxon>
        <taxon>Fungi</taxon>
        <taxon>Dikarya</taxon>
        <taxon>Basidiomycota</taxon>
        <taxon>Agaricomycotina</taxon>
        <taxon>Agaricomycetes</taxon>
        <taxon>Agaricomycetidae</taxon>
        <taxon>Boletales</taxon>
        <taxon>Sclerodermatineae</taxon>
        <taxon>Pisolithaceae</taxon>
        <taxon>Pisolithus</taxon>
    </lineage>
</organism>
<evidence type="ECO:0000313" key="2">
    <source>
        <dbReference type="Proteomes" id="UP000054217"/>
    </source>
</evidence>